<dbReference type="AlphaFoldDB" id="A0A0A9CRQ0"/>
<organism evidence="1">
    <name type="scientific">Arundo donax</name>
    <name type="common">Giant reed</name>
    <name type="synonym">Donax arundinaceus</name>
    <dbReference type="NCBI Taxonomy" id="35708"/>
    <lineage>
        <taxon>Eukaryota</taxon>
        <taxon>Viridiplantae</taxon>
        <taxon>Streptophyta</taxon>
        <taxon>Embryophyta</taxon>
        <taxon>Tracheophyta</taxon>
        <taxon>Spermatophyta</taxon>
        <taxon>Magnoliopsida</taxon>
        <taxon>Liliopsida</taxon>
        <taxon>Poales</taxon>
        <taxon>Poaceae</taxon>
        <taxon>PACMAD clade</taxon>
        <taxon>Arundinoideae</taxon>
        <taxon>Arundineae</taxon>
        <taxon>Arundo</taxon>
    </lineage>
</organism>
<accession>A0A0A9CRQ0</accession>
<reference evidence="1" key="1">
    <citation type="submission" date="2014-09" db="EMBL/GenBank/DDBJ databases">
        <authorList>
            <person name="Magalhaes I.L.F."/>
            <person name="Oliveira U."/>
            <person name="Santos F.R."/>
            <person name="Vidigal T.H.D.A."/>
            <person name="Brescovit A.D."/>
            <person name="Santos A.J."/>
        </authorList>
    </citation>
    <scope>NUCLEOTIDE SEQUENCE</scope>
    <source>
        <tissue evidence="1">Shoot tissue taken approximately 20 cm above the soil surface</tissue>
    </source>
</reference>
<dbReference type="EMBL" id="GBRH01223743">
    <property type="protein sequence ID" value="JAD74152.1"/>
    <property type="molecule type" value="Transcribed_RNA"/>
</dbReference>
<evidence type="ECO:0000313" key="1">
    <source>
        <dbReference type="EMBL" id="JAD74152.1"/>
    </source>
</evidence>
<proteinExistence type="predicted"/>
<protein>
    <submittedName>
        <fullName evidence="1">Uncharacterized protein</fullName>
    </submittedName>
</protein>
<sequence>MRRKKNITNTPKAPKVMVTRCSKETLVGSTTLNNGRWLFVNEKNSH</sequence>
<reference evidence="1" key="2">
    <citation type="journal article" date="2015" name="Data Brief">
        <title>Shoot transcriptome of the giant reed, Arundo donax.</title>
        <authorList>
            <person name="Barrero R.A."/>
            <person name="Guerrero F.D."/>
            <person name="Moolhuijzen P."/>
            <person name="Goolsby J.A."/>
            <person name="Tidwell J."/>
            <person name="Bellgard S.E."/>
            <person name="Bellgard M.I."/>
        </authorList>
    </citation>
    <scope>NUCLEOTIDE SEQUENCE</scope>
    <source>
        <tissue evidence="1">Shoot tissue taken approximately 20 cm above the soil surface</tissue>
    </source>
</reference>
<name>A0A0A9CRQ0_ARUDO</name>